<keyword evidence="2" id="KW-1185">Reference proteome</keyword>
<sequence>MIVTLGISSANRGPGFDRPEMLLDLSELQKGDGSSCPRFGEQSFKVENLETLLTYNRVILRREIDCQHKLYQHRSLIGVLPSPAQWWPPQRIQNVQTVANEKSNVGKNYRHVKTACPLGGTVMAMRGDGISSVKHRGWRHNIGVYDYGEQTRPVLLCWRDGALLTDPDSRRKFPLRSHGEFYEFIPARCGRNPALDNAVSRLCAIYRDKRQQLSVSTSETIRLYTSSLKSLRNCVQAEETRLEPETICSSLILQPDSKLLIQELGPESFDKPFERTMLESQRAFFLAQDMSRGQECFLSQPQ</sequence>
<dbReference type="VEuPathDB" id="FungiDB:TSTA_095760"/>
<organism evidence="1 2">
    <name type="scientific">Talaromyces stipitatus (strain ATCC 10500 / CBS 375.48 / QM 6759 / NRRL 1006)</name>
    <name type="common">Penicillium stipitatum</name>
    <dbReference type="NCBI Taxonomy" id="441959"/>
    <lineage>
        <taxon>Eukaryota</taxon>
        <taxon>Fungi</taxon>
        <taxon>Dikarya</taxon>
        <taxon>Ascomycota</taxon>
        <taxon>Pezizomycotina</taxon>
        <taxon>Eurotiomycetes</taxon>
        <taxon>Eurotiomycetidae</taxon>
        <taxon>Eurotiales</taxon>
        <taxon>Trichocomaceae</taxon>
        <taxon>Talaromyces</taxon>
        <taxon>Talaromyces sect. Talaromyces</taxon>
    </lineage>
</organism>
<dbReference type="AlphaFoldDB" id="B8M3F5"/>
<accession>B8M3F5</accession>
<proteinExistence type="predicted"/>
<dbReference type="RefSeq" id="XP_002479290.1">
    <property type="nucleotide sequence ID" value="XM_002479245.1"/>
</dbReference>
<dbReference type="GeneID" id="8105887"/>
<evidence type="ECO:0000313" key="1">
    <source>
        <dbReference type="EMBL" id="EED22327.1"/>
    </source>
</evidence>
<name>B8M3F5_TALSN</name>
<protein>
    <submittedName>
        <fullName evidence="1">Uncharacterized protein</fullName>
    </submittedName>
</protein>
<evidence type="ECO:0000313" key="2">
    <source>
        <dbReference type="Proteomes" id="UP000001745"/>
    </source>
</evidence>
<gene>
    <name evidence="1" type="ORF">TSTA_095760</name>
</gene>
<dbReference type="OrthoDB" id="5429770at2759"/>
<dbReference type="Proteomes" id="UP000001745">
    <property type="component" value="Unassembled WGS sequence"/>
</dbReference>
<dbReference type="STRING" id="441959.B8M3F5"/>
<dbReference type="InterPro" id="IPR053178">
    <property type="entry name" value="Osmoadaptation_assoc"/>
</dbReference>
<dbReference type="PANTHER" id="PTHR38111">
    <property type="entry name" value="ZN(2)-C6 FUNGAL-TYPE DOMAIN-CONTAINING PROTEIN-RELATED"/>
    <property type="match status" value="1"/>
</dbReference>
<dbReference type="HOGENOM" id="CLU_921896_0_0_1"/>
<reference evidence="2" key="1">
    <citation type="journal article" date="2015" name="Genome Announc.">
        <title>Genome sequence of the AIDS-associated pathogen Penicillium marneffei (ATCC18224) and its near taxonomic relative Talaromyces stipitatus (ATCC10500).</title>
        <authorList>
            <person name="Nierman W.C."/>
            <person name="Fedorova-Abrams N.D."/>
            <person name="Andrianopoulos A."/>
        </authorList>
    </citation>
    <scope>NUCLEOTIDE SEQUENCE [LARGE SCALE GENOMIC DNA]</scope>
    <source>
        <strain evidence="2">ATCC 10500 / CBS 375.48 / QM 6759 / NRRL 1006</strain>
    </source>
</reference>
<dbReference type="EMBL" id="EQ962653">
    <property type="protein sequence ID" value="EED22327.1"/>
    <property type="molecule type" value="Genomic_DNA"/>
</dbReference>
<dbReference type="InParanoid" id="B8M3F5"/>
<dbReference type="PANTHER" id="PTHR38111:SF6">
    <property type="entry name" value="FINGER DOMAIN PROTEIN, PUTATIVE (AFU_ORTHOLOGUE AFUA_8G01940)-RELATED"/>
    <property type="match status" value="1"/>
</dbReference>